<protein>
    <submittedName>
        <fullName evidence="4">Class I SAM-dependent methyltransferase</fullName>
    </submittedName>
</protein>
<gene>
    <name evidence="4" type="ORF">Bealeia1_00916</name>
</gene>
<organism evidence="4 5">
    <name type="scientific">Candidatus Bealeia paramacronuclearis</name>
    <dbReference type="NCBI Taxonomy" id="1921001"/>
    <lineage>
        <taxon>Bacteria</taxon>
        <taxon>Pseudomonadati</taxon>
        <taxon>Pseudomonadota</taxon>
        <taxon>Alphaproteobacteria</taxon>
        <taxon>Holosporales</taxon>
        <taxon>Holosporaceae</taxon>
        <taxon>Candidatus Bealeia</taxon>
    </lineage>
</organism>
<dbReference type="GO" id="GO:0032259">
    <property type="term" value="P:methylation"/>
    <property type="evidence" value="ECO:0007669"/>
    <property type="project" value="UniProtKB-KW"/>
</dbReference>
<evidence type="ECO:0000313" key="5">
    <source>
        <dbReference type="Proteomes" id="UP001330434"/>
    </source>
</evidence>
<dbReference type="PANTHER" id="PTHR47739">
    <property type="entry name" value="TRNA1(VAL) (ADENINE(37)-N6)-METHYLTRANSFERASE"/>
    <property type="match status" value="1"/>
</dbReference>
<evidence type="ECO:0000256" key="2">
    <source>
        <dbReference type="ARBA" id="ARBA00022691"/>
    </source>
</evidence>
<proteinExistence type="predicted"/>
<dbReference type="CDD" id="cd02440">
    <property type="entry name" value="AdoMet_MTases"/>
    <property type="match status" value="1"/>
</dbReference>
<evidence type="ECO:0000313" key="4">
    <source>
        <dbReference type="EMBL" id="WVX66732.1"/>
    </source>
</evidence>
<name>A0ABZ2C2R2_9PROT</name>
<sequence>MIATLSITQDLFLGGKIQVLQPVQGYRAAIDPVLLAAATCFKGKGHVLDVGAGVGVASLCLVSRKTECLVCGIELQQDLVRLAEKNITINGYEGRVNIISGDLLDPPSALKDKQFDAVMTNPPYYEADKTRASPDVQKAMAHVESVDLKKWLAFCIQSLKPKGILTLIHRAERMDEILSYLYPKMGDLSVFPLWPSAGKSARRIIIRGRKGVKSGLTFCQGLILHDAQGQFTPEAQDILRSGRPLVY</sequence>
<dbReference type="EMBL" id="CP133270">
    <property type="protein sequence ID" value="WVX66732.1"/>
    <property type="molecule type" value="Genomic_DNA"/>
</dbReference>
<evidence type="ECO:0000259" key="3">
    <source>
        <dbReference type="Pfam" id="PF05175"/>
    </source>
</evidence>
<keyword evidence="1 4" id="KW-0489">Methyltransferase</keyword>
<dbReference type="InterPro" id="IPR029063">
    <property type="entry name" value="SAM-dependent_MTases_sf"/>
</dbReference>
<dbReference type="InterPro" id="IPR050210">
    <property type="entry name" value="tRNA_Adenine-N(6)_MTase"/>
</dbReference>
<reference evidence="4 5" key="1">
    <citation type="journal article" date="2024" name="Environ. Microbiol.">
        <title>Novel evolutionary insights on the interactions of the Holosporales (Alphaproteobacteria) with eukaryotic hosts from comparative genomics.</title>
        <authorList>
            <person name="Giovannini M."/>
            <person name="Petroni G."/>
            <person name="Castelli M."/>
        </authorList>
    </citation>
    <scope>NUCLEOTIDE SEQUENCE [LARGE SCALE GENOMIC DNA]</scope>
    <source>
        <strain evidence="4 5">US_Bl 15I1</strain>
    </source>
</reference>
<dbReference type="SUPFAM" id="SSF53335">
    <property type="entry name" value="S-adenosyl-L-methionine-dependent methyltransferases"/>
    <property type="match status" value="1"/>
</dbReference>
<dbReference type="Pfam" id="PF05175">
    <property type="entry name" value="MTS"/>
    <property type="match status" value="1"/>
</dbReference>
<accession>A0ABZ2C2R2</accession>
<keyword evidence="2" id="KW-0949">S-adenosyl-L-methionine</keyword>
<dbReference type="PANTHER" id="PTHR47739:SF1">
    <property type="entry name" value="TRNA1(VAL) (ADENINE(37)-N6)-METHYLTRANSFERASE"/>
    <property type="match status" value="1"/>
</dbReference>
<keyword evidence="1 4" id="KW-0808">Transferase</keyword>
<dbReference type="Proteomes" id="UP001330434">
    <property type="component" value="Chromosome"/>
</dbReference>
<feature type="domain" description="Methyltransferase small" evidence="3">
    <location>
        <begin position="43"/>
        <end position="131"/>
    </location>
</feature>
<dbReference type="GO" id="GO:0008168">
    <property type="term" value="F:methyltransferase activity"/>
    <property type="evidence" value="ECO:0007669"/>
    <property type="project" value="UniProtKB-KW"/>
</dbReference>
<dbReference type="InterPro" id="IPR007848">
    <property type="entry name" value="Small_mtfrase_dom"/>
</dbReference>
<keyword evidence="5" id="KW-1185">Reference proteome</keyword>
<dbReference type="Gene3D" id="3.40.50.150">
    <property type="entry name" value="Vaccinia Virus protein VP39"/>
    <property type="match status" value="1"/>
</dbReference>
<evidence type="ECO:0000256" key="1">
    <source>
        <dbReference type="ARBA" id="ARBA00022603"/>
    </source>
</evidence>
<dbReference type="RefSeq" id="WP_331255559.1">
    <property type="nucleotide sequence ID" value="NZ_CP133270.1"/>
</dbReference>